<proteinExistence type="predicted"/>
<dbReference type="EMBL" id="LK022848">
    <property type="protein sequence ID" value="CDR09702.1"/>
    <property type="molecule type" value="Genomic_DNA"/>
</dbReference>
<reference evidence="1" key="1">
    <citation type="submission" date="2014-05" db="EMBL/GenBank/DDBJ databases">
        <authorList>
            <person name="Horn Fabian"/>
        </authorList>
    </citation>
    <scope>NUCLEOTIDE SEQUENCE</scope>
</reference>
<dbReference type="AlphaFoldDB" id="A0A060ZU56"/>
<dbReference type="Gene3D" id="3.40.50.450">
    <property type="match status" value="1"/>
</dbReference>
<protein>
    <submittedName>
        <fullName evidence="1">Uncharacterized protein</fullName>
    </submittedName>
</protein>
<sequence length="157" mass="17153">MRLGITGHRGLPPETERLVRRALQEVLVRYGPDLIGVSCIADGPDAWFAELVLDAGGRLEVVVPAEKYREGLPEEHHQTYDRLIQQAADIHRTGMAESDSQAHMAGSEILVGLVDELVAVWDGQPARGYGGTADVVAYAERTGVRSRVIWPEGATRD</sequence>
<dbReference type="SUPFAM" id="SSF102405">
    <property type="entry name" value="MCP/YpsA-like"/>
    <property type="match status" value="1"/>
</dbReference>
<dbReference type="HOGENOM" id="CLU_140396_0_0_11"/>
<gene>
    <name evidence="1" type="ORF">SIRAN6303</name>
</gene>
<organism evidence="1">
    <name type="scientific">Streptomyces iranensis</name>
    <dbReference type="NCBI Taxonomy" id="576784"/>
    <lineage>
        <taxon>Bacteria</taxon>
        <taxon>Bacillati</taxon>
        <taxon>Actinomycetota</taxon>
        <taxon>Actinomycetes</taxon>
        <taxon>Kitasatosporales</taxon>
        <taxon>Streptomycetaceae</taxon>
        <taxon>Streptomyces</taxon>
        <taxon>Streptomyces violaceusniger group</taxon>
    </lineage>
</organism>
<name>A0A060ZU56_9ACTN</name>
<accession>A0A060ZU56</accession>
<dbReference type="GeneID" id="32471327"/>
<dbReference type="RefSeq" id="WP_044574980.1">
    <property type="nucleotide sequence ID" value="NZ_BAABDR010000045.1"/>
</dbReference>
<evidence type="ECO:0000313" key="1">
    <source>
        <dbReference type="EMBL" id="CDR09702.1"/>
    </source>
</evidence>